<evidence type="ECO:0000313" key="1">
    <source>
        <dbReference type="EMBL" id="MFH6603171.1"/>
    </source>
</evidence>
<proteinExistence type="predicted"/>
<sequence>MIAIGEISLLRRFPVVLVFSCHILCFSCRQQHPEPVSHEAEILRELQVALNGLSEIWYPKAIDSVQGGFWSDFDSE</sequence>
<accession>A0ACC7LHL7</accession>
<organism evidence="1 2">
    <name type="scientific">Meishania litoralis</name>
    <dbReference type="NCBI Taxonomy" id="3434685"/>
    <lineage>
        <taxon>Bacteria</taxon>
        <taxon>Pseudomonadati</taxon>
        <taxon>Bacteroidota</taxon>
        <taxon>Flavobacteriia</taxon>
        <taxon>Flavobacteriales</taxon>
        <taxon>Flavobacteriaceae</taxon>
        <taxon>Meishania</taxon>
    </lineage>
</organism>
<keyword evidence="2" id="KW-1185">Reference proteome</keyword>
<name>A0ACC7LHL7_9FLAO</name>
<gene>
    <name evidence="1" type="ORF">ACEZ3G_06775</name>
</gene>
<reference evidence="1" key="1">
    <citation type="submission" date="2024-09" db="EMBL/GenBank/DDBJ databases">
        <authorList>
            <person name="Liu J."/>
        </authorList>
    </citation>
    <scope>NUCLEOTIDE SEQUENCE</scope>
    <source>
        <strain evidence="1">NBU2967</strain>
    </source>
</reference>
<dbReference type="EMBL" id="JBHFPV010000001">
    <property type="protein sequence ID" value="MFH6603171.1"/>
    <property type="molecule type" value="Genomic_DNA"/>
</dbReference>
<dbReference type="Proteomes" id="UP001595191">
    <property type="component" value="Unassembled WGS sequence"/>
</dbReference>
<protein>
    <submittedName>
        <fullName evidence="1">Uncharacterized protein</fullName>
    </submittedName>
</protein>
<comment type="caution">
    <text evidence="1">The sequence shown here is derived from an EMBL/GenBank/DDBJ whole genome shotgun (WGS) entry which is preliminary data.</text>
</comment>
<evidence type="ECO:0000313" key="2">
    <source>
        <dbReference type="Proteomes" id="UP001595191"/>
    </source>
</evidence>